<keyword evidence="3" id="KW-1185">Reference proteome</keyword>
<reference evidence="2 3" key="1">
    <citation type="journal article" date="2019" name="Int. J. Syst. Evol. Microbiol.">
        <title>The Global Catalogue of Microorganisms (GCM) 10K type strain sequencing project: providing services to taxonomists for standard genome sequencing and annotation.</title>
        <authorList>
            <consortium name="The Broad Institute Genomics Platform"/>
            <consortium name="The Broad Institute Genome Sequencing Center for Infectious Disease"/>
            <person name="Wu L."/>
            <person name="Ma J."/>
        </authorList>
    </citation>
    <scope>NUCLEOTIDE SEQUENCE [LARGE SCALE GENOMIC DNA]</scope>
    <source>
        <strain evidence="2 3">JCM 3272</strain>
    </source>
</reference>
<evidence type="ECO:0000313" key="2">
    <source>
        <dbReference type="EMBL" id="GAA2396594.1"/>
    </source>
</evidence>
<name>A0ABN3I7B1_9ACTN</name>
<accession>A0ABN3I7B1</accession>
<comment type="caution">
    <text evidence="2">The sequence shown here is derived from an EMBL/GenBank/DDBJ whole genome shotgun (WGS) entry which is preliminary data.</text>
</comment>
<sequence>MVARWVLLAAGAAALAGGLAGLLARAGIVAAYALAYDGGAGPARGHAAVLVGAGLGAAAAGCCAYAAAGVRQGRRAAAWLVCALLAGGLSPVVFGGGTIVAPRIVGAGASSAEIGADLRALAPRWYVPAVSALACFGAVAALVAALLLFLPPRLLGEAVGDVGLDDPPAAGEADPRL</sequence>
<feature type="transmembrane region" description="Helical" evidence="1">
    <location>
        <begin position="45"/>
        <end position="67"/>
    </location>
</feature>
<dbReference type="EMBL" id="BAAARV010000145">
    <property type="protein sequence ID" value="GAA2396594.1"/>
    <property type="molecule type" value="Genomic_DNA"/>
</dbReference>
<dbReference type="Proteomes" id="UP001501444">
    <property type="component" value="Unassembled WGS sequence"/>
</dbReference>
<keyword evidence="1" id="KW-0472">Membrane</keyword>
<evidence type="ECO:0000313" key="3">
    <source>
        <dbReference type="Proteomes" id="UP001501444"/>
    </source>
</evidence>
<gene>
    <name evidence="2" type="ORF">GCM10010170_112590</name>
</gene>
<protein>
    <recommendedName>
        <fullName evidence="4">Major facilitator superfamily (MFS) profile domain-containing protein</fullName>
    </recommendedName>
</protein>
<organism evidence="2 3">
    <name type="scientific">Dactylosporangium salmoneum</name>
    <dbReference type="NCBI Taxonomy" id="53361"/>
    <lineage>
        <taxon>Bacteria</taxon>
        <taxon>Bacillati</taxon>
        <taxon>Actinomycetota</taxon>
        <taxon>Actinomycetes</taxon>
        <taxon>Micromonosporales</taxon>
        <taxon>Micromonosporaceae</taxon>
        <taxon>Dactylosporangium</taxon>
    </lineage>
</organism>
<evidence type="ECO:0000256" key="1">
    <source>
        <dbReference type="SAM" id="Phobius"/>
    </source>
</evidence>
<evidence type="ECO:0008006" key="4">
    <source>
        <dbReference type="Google" id="ProtNLM"/>
    </source>
</evidence>
<feature type="transmembrane region" description="Helical" evidence="1">
    <location>
        <begin position="79"/>
        <end position="105"/>
    </location>
</feature>
<dbReference type="RefSeq" id="WP_344621045.1">
    <property type="nucleotide sequence ID" value="NZ_BAAARV010000145.1"/>
</dbReference>
<keyword evidence="1" id="KW-0812">Transmembrane</keyword>
<feature type="transmembrane region" description="Helical" evidence="1">
    <location>
        <begin position="125"/>
        <end position="150"/>
    </location>
</feature>
<proteinExistence type="predicted"/>
<keyword evidence="1" id="KW-1133">Transmembrane helix</keyword>